<protein>
    <submittedName>
        <fullName evidence="1">Uncharacterized protein</fullName>
    </submittedName>
</protein>
<accession>A0ABY1WZD5</accession>
<dbReference type="RefSeq" id="WP_130692496.1">
    <property type="nucleotide sequence ID" value="NZ_SINW01000003.1"/>
</dbReference>
<gene>
    <name evidence="1" type="ORF">ELH98_31320</name>
</gene>
<organism evidence="1 2">
    <name type="scientific">Rhizobium ruizarguesonis</name>
    <dbReference type="NCBI Taxonomy" id="2081791"/>
    <lineage>
        <taxon>Bacteria</taxon>
        <taxon>Pseudomonadati</taxon>
        <taxon>Pseudomonadota</taxon>
        <taxon>Alphaproteobacteria</taxon>
        <taxon>Hyphomicrobiales</taxon>
        <taxon>Rhizobiaceae</taxon>
        <taxon>Rhizobium/Agrobacterium group</taxon>
        <taxon>Rhizobium</taxon>
    </lineage>
</organism>
<name>A0ABY1WZD5_9HYPH</name>
<dbReference type="Proteomes" id="UP000291659">
    <property type="component" value="Unassembled WGS sequence"/>
</dbReference>
<dbReference type="EMBL" id="SIOX01000009">
    <property type="protein sequence ID" value="TAX66386.1"/>
    <property type="molecule type" value="Genomic_DNA"/>
</dbReference>
<proteinExistence type="predicted"/>
<sequence length="126" mass="14468">MRSCHFTVQTESALWAVTFSSEYGFDAAERSAIIEYARKMYHNEREISDAAISNVLALSDGDRIICVRFTAKNRLTERVGVTTRTSHDDQRYGFALGGYTDQDHYCNPKWLFYSPFAELEHLLDLS</sequence>
<evidence type="ECO:0000313" key="1">
    <source>
        <dbReference type="EMBL" id="TAX66386.1"/>
    </source>
</evidence>
<evidence type="ECO:0000313" key="2">
    <source>
        <dbReference type="Proteomes" id="UP000291659"/>
    </source>
</evidence>
<comment type="caution">
    <text evidence="1">The sequence shown here is derived from an EMBL/GenBank/DDBJ whole genome shotgun (WGS) entry which is preliminary data.</text>
</comment>
<keyword evidence="2" id="KW-1185">Reference proteome</keyword>
<reference evidence="1 2" key="1">
    <citation type="submission" date="2019-02" db="EMBL/GenBank/DDBJ databases">
        <title>The genomic architecture of introgression among sibling species of bacteria.</title>
        <authorList>
            <person name="Cavassim M.I.A."/>
            <person name="Moeskjaer S."/>
            <person name="Moslemi C."/>
            <person name="Fields B."/>
            <person name="Bachmann A."/>
            <person name="Vilhjalmsson B."/>
            <person name="Schierup M.H."/>
            <person name="Young J.P.W."/>
            <person name="Andersen S.U."/>
        </authorList>
    </citation>
    <scope>NUCLEOTIDE SEQUENCE [LARGE SCALE GENOMIC DNA]</scope>
    <source>
        <strain evidence="1 2">SM141A</strain>
    </source>
</reference>